<evidence type="ECO:0000313" key="4">
    <source>
        <dbReference type="Proteomes" id="UP001141950"/>
    </source>
</evidence>
<protein>
    <submittedName>
        <fullName evidence="3">Efflux RND transporter periplasmic adaptor subunit</fullName>
    </submittedName>
</protein>
<feature type="chain" id="PRO_5040897093" evidence="1">
    <location>
        <begin position="23"/>
        <end position="342"/>
    </location>
</feature>
<dbReference type="SUPFAM" id="SSF111369">
    <property type="entry name" value="HlyD-like secretion proteins"/>
    <property type="match status" value="1"/>
</dbReference>
<keyword evidence="1" id="KW-0732">Signal</keyword>
<dbReference type="Proteomes" id="UP001141950">
    <property type="component" value="Unassembled WGS sequence"/>
</dbReference>
<dbReference type="RefSeq" id="WP_257449174.1">
    <property type="nucleotide sequence ID" value="NZ_JANIPJ010000015.1"/>
</dbReference>
<keyword evidence="4" id="KW-1185">Reference proteome</keyword>
<organism evidence="3 4">
    <name type="scientific">Paenibacillus soyae</name>
    <dbReference type="NCBI Taxonomy" id="2969249"/>
    <lineage>
        <taxon>Bacteria</taxon>
        <taxon>Bacillati</taxon>
        <taxon>Bacillota</taxon>
        <taxon>Bacilli</taxon>
        <taxon>Bacillales</taxon>
        <taxon>Paenibacillaceae</taxon>
        <taxon>Paenibacillus</taxon>
    </lineage>
</organism>
<dbReference type="Pfam" id="PF25967">
    <property type="entry name" value="RND-MFP_C"/>
    <property type="match status" value="1"/>
</dbReference>
<sequence length="342" mass="37347">MSFRAKNSAFAALAMSFMIALTGCTLLPAEEEPLKPPLVKPKQENYRTTAVVKGSIAQEVKGNGTLESYESDSISFKSEGGRVKEMLVRAGAEVKRGDVLVQLDVGDMDITLKQLEMNLLLSKAKVRDAKLAGDDEALRIAQLQQEIDGMKYERMLESVNGKQIVATMDGTVTFVAPLEEGNIVKPYETIVIISDPSKLRVSFQVSSTADASKVGVGFNASLKLGADEPIEGKVSQTPSSAPLTEDEMLRERYKSHVYVETDQLPATAKIGDRVDVTIRLQERDGALIIPKSGLRNYLGRTFVRVLEDGDKIREIDVEQGIVGSTEVEITKGVEEGQLIILQ</sequence>
<name>A0A9X2MYX3_9BACL</name>
<gene>
    <name evidence="3" type="ORF">NQZ67_19470</name>
</gene>
<dbReference type="EMBL" id="JANIPJ010000015">
    <property type="protein sequence ID" value="MCR2806067.1"/>
    <property type="molecule type" value="Genomic_DNA"/>
</dbReference>
<feature type="signal peptide" evidence="1">
    <location>
        <begin position="1"/>
        <end position="22"/>
    </location>
</feature>
<feature type="domain" description="Multidrug resistance protein MdtA-like C-terminal permuted SH3" evidence="2">
    <location>
        <begin position="286"/>
        <end position="340"/>
    </location>
</feature>
<dbReference type="GO" id="GO:0015562">
    <property type="term" value="F:efflux transmembrane transporter activity"/>
    <property type="evidence" value="ECO:0007669"/>
    <property type="project" value="TreeGrafter"/>
</dbReference>
<proteinExistence type="predicted"/>
<dbReference type="GO" id="GO:1990281">
    <property type="term" value="C:efflux pump complex"/>
    <property type="evidence" value="ECO:0007669"/>
    <property type="project" value="TreeGrafter"/>
</dbReference>
<dbReference type="PANTHER" id="PTHR30469">
    <property type="entry name" value="MULTIDRUG RESISTANCE PROTEIN MDTA"/>
    <property type="match status" value="1"/>
</dbReference>
<dbReference type="PROSITE" id="PS51257">
    <property type="entry name" value="PROKAR_LIPOPROTEIN"/>
    <property type="match status" value="1"/>
</dbReference>
<evidence type="ECO:0000256" key="1">
    <source>
        <dbReference type="SAM" id="SignalP"/>
    </source>
</evidence>
<dbReference type="AlphaFoldDB" id="A0A9X2MYX3"/>
<evidence type="ECO:0000259" key="2">
    <source>
        <dbReference type="Pfam" id="PF25967"/>
    </source>
</evidence>
<dbReference type="PANTHER" id="PTHR30469:SF33">
    <property type="entry name" value="SLR1207 PROTEIN"/>
    <property type="match status" value="1"/>
</dbReference>
<dbReference type="Gene3D" id="2.40.420.20">
    <property type="match status" value="1"/>
</dbReference>
<dbReference type="Gene3D" id="2.40.50.100">
    <property type="match status" value="1"/>
</dbReference>
<accession>A0A9X2MYX3</accession>
<evidence type="ECO:0000313" key="3">
    <source>
        <dbReference type="EMBL" id="MCR2806067.1"/>
    </source>
</evidence>
<reference evidence="3" key="1">
    <citation type="submission" date="2022-08" db="EMBL/GenBank/DDBJ databases">
        <title>The genomic sequence of strain Paenibacillus sp. SCIV0701.</title>
        <authorList>
            <person name="Zhao H."/>
        </authorList>
    </citation>
    <scope>NUCLEOTIDE SEQUENCE</scope>
    <source>
        <strain evidence="3">SCIV0701</strain>
    </source>
</reference>
<comment type="caution">
    <text evidence="3">The sequence shown here is derived from an EMBL/GenBank/DDBJ whole genome shotgun (WGS) entry which is preliminary data.</text>
</comment>
<dbReference type="InterPro" id="IPR058627">
    <property type="entry name" value="MdtA-like_C"/>
</dbReference>